<feature type="signal peptide" evidence="1">
    <location>
        <begin position="1"/>
        <end position="24"/>
    </location>
</feature>
<gene>
    <name evidence="2" type="ORF">Pla123a_05270</name>
</gene>
<dbReference type="Proteomes" id="UP000318478">
    <property type="component" value="Unassembled WGS sequence"/>
</dbReference>
<evidence type="ECO:0000313" key="3">
    <source>
        <dbReference type="Proteomes" id="UP000318478"/>
    </source>
</evidence>
<name>A0A5C5ZF56_9BACT</name>
<evidence type="ECO:0008006" key="4">
    <source>
        <dbReference type="Google" id="ProtNLM"/>
    </source>
</evidence>
<dbReference type="EMBL" id="SJPO01000001">
    <property type="protein sequence ID" value="TWT85720.1"/>
    <property type="molecule type" value="Genomic_DNA"/>
</dbReference>
<accession>A0A5C5ZF56</accession>
<dbReference type="SUPFAM" id="SSF49464">
    <property type="entry name" value="Carboxypeptidase regulatory domain-like"/>
    <property type="match status" value="1"/>
</dbReference>
<dbReference type="InterPro" id="IPR008969">
    <property type="entry name" value="CarboxyPept-like_regulatory"/>
</dbReference>
<keyword evidence="1" id="KW-0732">Signal</keyword>
<dbReference type="Gene3D" id="2.60.40.1120">
    <property type="entry name" value="Carboxypeptidase-like, regulatory domain"/>
    <property type="match status" value="1"/>
</dbReference>
<proteinExistence type="predicted"/>
<dbReference type="RefSeq" id="WP_146583961.1">
    <property type="nucleotide sequence ID" value="NZ_SJPO01000001.1"/>
</dbReference>
<feature type="chain" id="PRO_5022706606" description="Carboxypeptidase regulatory-like domain-containing protein" evidence="1">
    <location>
        <begin position="25"/>
        <end position="387"/>
    </location>
</feature>
<evidence type="ECO:0000256" key="1">
    <source>
        <dbReference type="SAM" id="SignalP"/>
    </source>
</evidence>
<dbReference type="OrthoDB" id="284825at2"/>
<keyword evidence="3" id="KW-1185">Reference proteome</keyword>
<evidence type="ECO:0000313" key="2">
    <source>
        <dbReference type="EMBL" id="TWT85720.1"/>
    </source>
</evidence>
<dbReference type="AlphaFoldDB" id="A0A5C5ZF56"/>
<comment type="caution">
    <text evidence="2">The sequence shown here is derived from an EMBL/GenBank/DDBJ whole genome shotgun (WGS) entry which is preliminary data.</text>
</comment>
<organism evidence="2 3">
    <name type="scientific">Posidoniimonas polymericola</name>
    <dbReference type="NCBI Taxonomy" id="2528002"/>
    <lineage>
        <taxon>Bacteria</taxon>
        <taxon>Pseudomonadati</taxon>
        <taxon>Planctomycetota</taxon>
        <taxon>Planctomycetia</taxon>
        <taxon>Pirellulales</taxon>
        <taxon>Lacipirellulaceae</taxon>
        <taxon>Posidoniimonas</taxon>
    </lineage>
</organism>
<protein>
    <recommendedName>
        <fullName evidence="4">Carboxypeptidase regulatory-like domain-containing protein</fullName>
    </recommendedName>
</protein>
<sequence length="387" mass="41899" precursor="true">MRLPPRLAIPLALALSCCWSSAEAAQPESSDAMIHGGLTEVIERLVKIEERLDKLADGPSEFTPVQITVVDTSGGPIPGAKVQLSGVREGRELQVTGESTADEPVAFSRSLPYGKYRMTVELPNGYRVNRRAFVVEYGAKMAVEVVAPPADESGTLVLRSRISAESAEGLRFGERRTSRGIAYTKSNAPEPSEDGGSMADYPTIGDGLAELMAAVSISVTCTLEQPDGSEIEWKWAPEGHSHQPLYYATSDGHMAPYDGLFSGGETREADAERFEDLGLRESIHYLVQQRDVQTQDSATITLPVGTLVVEVDPPIAHAERPVAEALRADSSVVDKVWLNSNLGKKSEWWGRLLGENDWDFGNPFHADAKIDLRAGEQANITIGPAAQ</sequence>
<reference evidence="2 3" key="1">
    <citation type="submission" date="2019-02" db="EMBL/GenBank/DDBJ databases">
        <title>Deep-cultivation of Planctomycetes and their phenomic and genomic characterization uncovers novel biology.</title>
        <authorList>
            <person name="Wiegand S."/>
            <person name="Jogler M."/>
            <person name="Boedeker C."/>
            <person name="Pinto D."/>
            <person name="Vollmers J."/>
            <person name="Rivas-Marin E."/>
            <person name="Kohn T."/>
            <person name="Peeters S.H."/>
            <person name="Heuer A."/>
            <person name="Rast P."/>
            <person name="Oberbeckmann S."/>
            <person name="Bunk B."/>
            <person name="Jeske O."/>
            <person name="Meyerdierks A."/>
            <person name="Storesund J.E."/>
            <person name="Kallscheuer N."/>
            <person name="Luecker S."/>
            <person name="Lage O.M."/>
            <person name="Pohl T."/>
            <person name="Merkel B.J."/>
            <person name="Hornburger P."/>
            <person name="Mueller R.-W."/>
            <person name="Bruemmer F."/>
            <person name="Labrenz M."/>
            <person name="Spormann A.M."/>
            <person name="Op Den Camp H."/>
            <person name="Overmann J."/>
            <person name="Amann R."/>
            <person name="Jetten M.S.M."/>
            <person name="Mascher T."/>
            <person name="Medema M.H."/>
            <person name="Devos D.P."/>
            <person name="Kaster A.-K."/>
            <person name="Ovreas L."/>
            <person name="Rohde M."/>
            <person name="Galperin M.Y."/>
            <person name="Jogler C."/>
        </authorList>
    </citation>
    <scope>NUCLEOTIDE SEQUENCE [LARGE SCALE GENOMIC DNA]</scope>
    <source>
        <strain evidence="2 3">Pla123a</strain>
    </source>
</reference>
<dbReference type="PROSITE" id="PS51257">
    <property type="entry name" value="PROKAR_LIPOPROTEIN"/>
    <property type="match status" value="1"/>
</dbReference>